<accession>A0A1G2BUM3</accession>
<sequence>MRRNNGFGYLGFVIWIAVFAILVGVTISAFFKRSSTLYREGGVESVLDEARGVSDLSDERNRELRRELDK</sequence>
<name>A0A1G2BUM3_9BACT</name>
<dbReference type="EMBL" id="MHKN01000014">
    <property type="protein sequence ID" value="OGY92626.1"/>
    <property type="molecule type" value="Genomic_DNA"/>
</dbReference>
<feature type="transmembrane region" description="Helical" evidence="1">
    <location>
        <begin position="6"/>
        <end position="31"/>
    </location>
</feature>
<dbReference type="Proteomes" id="UP000177349">
    <property type="component" value="Unassembled WGS sequence"/>
</dbReference>
<reference evidence="2 3" key="1">
    <citation type="journal article" date="2016" name="Nat. Commun.">
        <title>Thousands of microbial genomes shed light on interconnected biogeochemical processes in an aquifer system.</title>
        <authorList>
            <person name="Anantharaman K."/>
            <person name="Brown C.T."/>
            <person name="Hug L.A."/>
            <person name="Sharon I."/>
            <person name="Castelle C.J."/>
            <person name="Probst A.J."/>
            <person name="Thomas B.C."/>
            <person name="Singh A."/>
            <person name="Wilkins M.J."/>
            <person name="Karaoz U."/>
            <person name="Brodie E.L."/>
            <person name="Williams K.H."/>
            <person name="Hubbard S.S."/>
            <person name="Banfield J.F."/>
        </authorList>
    </citation>
    <scope>NUCLEOTIDE SEQUENCE [LARGE SCALE GENOMIC DNA]</scope>
</reference>
<gene>
    <name evidence="2" type="ORF">A3B31_02400</name>
</gene>
<proteinExistence type="predicted"/>
<evidence type="ECO:0000313" key="2">
    <source>
        <dbReference type="EMBL" id="OGY92626.1"/>
    </source>
</evidence>
<organism evidence="2 3">
    <name type="scientific">Candidatus Komeilibacteria bacterium RIFCSPLOWO2_01_FULL_53_11</name>
    <dbReference type="NCBI Taxonomy" id="1798552"/>
    <lineage>
        <taxon>Bacteria</taxon>
        <taxon>Candidatus Komeiliibacteriota</taxon>
    </lineage>
</organism>
<comment type="caution">
    <text evidence="2">The sequence shown here is derived from an EMBL/GenBank/DDBJ whole genome shotgun (WGS) entry which is preliminary data.</text>
</comment>
<keyword evidence="1" id="KW-1133">Transmembrane helix</keyword>
<keyword evidence="1" id="KW-0472">Membrane</keyword>
<dbReference type="AlphaFoldDB" id="A0A1G2BUM3"/>
<evidence type="ECO:0000313" key="3">
    <source>
        <dbReference type="Proteomes" id="UP000177349"/>
    </source>
</evidence>
<protein>
    <submittedName>
        <fullName evidence="2">Uncharacterized protein</fullName>
    </submittedName>
</protein>
<evidence type="ECO:0000256" key="1">
    <source>
        <dbReference type="SAM" id="Phobius"/>
    </source>
</evidence>
<keyword evidence="1" id="KW-0812">Transmembrane</keyword>